<evidence type="ECO:0000313" key="3">
    <source>
        <dbReference type="Proteomes" id="UP000001745"/>
    </source>
</evidence>
<organism evidence="2 3">
    <name type="scientific">Talaromyces stipitatus (strain ATCC 10500 / CBS 375.48 / QM 6759 / NRRL 1006)</name>
    <name type="common">Penicillium stipitatum</name>
    <dbReference type="NCBI Taxonomy" id="441959"/>
    <lineage>
        <taxon>Eukaryota</taxon>
        <taxon>Fungi</taxon>
        <taxon>Dikarya</taxon>
        <taxon>Ascomycota</taxon>
        <taxon>Pezizomycotina</taxon>
        <taxon>Eurotiomycetes</taxon>
        <taxon>Eurotiomycetidae</taxon>
        <taxon>Eurotiales</taxon>
        <taxon>Trichocomaceae</taxon>
        <taxon>Talaromyces</taxon>
        <taxon>Talaromyces sect. Talaromyces</taxon>
    </lineage>
</organism>
<dbReference type="HOGENOM" id="CLU_2224953_0_0_1"/>
<dbReference type="Proteomes" id="UP000001745">
    <property type="component" value="Unassembled WGS sequence"/>
</dbReference>
<name>B8M4D4_TALSN</name>
<feature type="signal peptide" evidence="1">
    <location>
        <begin position="1"/>
        <end position="19"/>
    </location>
</feature>
<reference evidence="3" key="1">
    <citation type="journal article" date="2015" name="Genome Announc.">
        <title>Genome sequence of the AIDS-associated pathogen Penicillium marneffei (ATCC18224) and its near taxonomic relative Talaromyces stipitatus (ATCC10500).</title>
        <authorList>
            <person name="Nierman W.C."/>
            <person name="Fedorova-Abrams N.D."/>
            <person name="Andrianopoulos A."/>
        </authorList>
    </citation>
    <scope>NUCLEOTIDE SEQUENCE [LARGE SCALE GENOMIC DNA]</scope>
    <source>
        <strain evidence="3">ATCC 10500 / CBS 375.48 / QM 6759 / NRRL 1006</strain>
    </source>
</reference>
<accession>B8M4D4</accession>
<dbReference type="AlphaFoldDB" id="B8M4D4"/>
<sequence>MKATLFALSLLSAIGLAAASPVADIDLAERSGCTYGIGEVFESVTCAYVAENPCVDPFTGKCDYELGCICVSESTCCYGLAYVTQKLHTPTGTNCLMACAGFVVPP</sequence>
<keyword evidence="1" id="KW-0732">Signal</keyword>
<dbReference type="RefSeq" id="XP_002479563.1">
    <property type="nucleotide sequence ID" value="XM_002479518.1"/>
</dbReference>
<dbReference type="GeneID" id="8097984"/>
<dbReference type="VEuPathDB" id="FungiDB:TSTA_024530"/>
<dbReference type="EMBL" id="EQ962654">
    <property type="protein sequence ID" value="EED19129.1"/>
    <property type="molecule type" value="Genomic_DNA"/>
</dbReference>
<feature type="chain" id="PRO_5002877277" evidence="1">
    <location>
        <begin position="20"/>
        <end position="106"/>
    </location>
</feature>
<gene>
    <name evidence="2" type="ORF">TSTA_024530</name>
</gene>
<keyword evidence="3" id="KW-1185">Reference proteome</keyword>
<protein>
    <submittedName>
        <fullName evidence="2">Uncharacterized protein</fullName>
    </submittedName>
</protein>
<dbReference type="InParanoid" id="B8M4D4"/>
<evidence type="ECO:0000256" key="1">
    <source>
        <dbReference type="SAM" id="SignalP"/>
    </source>
</evidence>
<proteinExistence type="predicted"/>
<evidence type="ECO:0000313" key="2">
    <source>
        <dbReference type="EMBL" id="EED19129.1"/>
    </source>
</evidence>